<evidence type="ECO:0008006" key="4">
    <source>
        <dbReference type="Google" id="ProtNLM"/>
    </source>
</evidence>
<evidence type="ECO:0000313" key="3">
    <source>
        <dbReference type="Proteomes" id="UP001189429"/>
    </source>
</evidence>
<feature type="region of interest" description="Disordered" evidence="1">
    <location>
        <begin position="107"/>
        <end position="129"/>
    </location>
</feature>
<evidence type="ECO:0000313" key="2">
    <source>
        <dbReference type="EMBL" id="CAK0891318.1"/>
    </source>
</evidence>
<organism evidence="2 3">
    <name type="scientific">Prorocentrum cordatum</name>
    <dbReference type="NCBI Taxonomy" id="2364126"/>
    <lineage>
        <taxon>Eukaryota</taxon>
        <taxon>Sar</taxon>
        <taxon>Alveolata</taxon>
        <taxon>Dinophyceae</taxon>
        <taxon>Prorocentrales</taxon>
        <taxon>Prorocentraceae</taxon>
        <taxon>Prorocentrum</taxon>
    </lineage>
</organism>
<evidence type="ECO:0000256" key="1">
    <source>
        <dbReference type="SAM" id="MobiDB-lite"/>
    </source>
</evidence>
<dbReference type="EMBL" id="CAUYUJ010019459">
    <property type="protein sequence ID" value="CAK0891318.1"/>
    <property type="molecule type" value="Genomic_DNA"/>
</dbReference>
<feature type="non-terminal residue" evidence="2">
    <location>
        <position position="612"/>
    </location>
</feature>
<feature type="non-terminal residue" evidence="2">
    <location>
        <position position="1"/>
    </location>
</feature>
<reference evidence="2" key="1">
    <citation type="submission" date="2023-10" db="EMBL/GenBank/DDBJ databases">
        <authorList>
            <person name="Chen Y."/>
            <person name="Shah S."/>
            <person name="Dougan E. K."/>
            <person name="Thang M."/>
            <person name="Chan C."/>
        </authorList>
    </citation>
    <scope>NUCLEOTIDE SEQUENCE [LARGE SCALE GENOMIC DNA]</scope>
</reference>
<protein>
    <recommendedName>
        <fullName evidence="4">DNA-directed DNA polymerase</fullName>
    </recommendedName>
</protein>
<proteinExistence type="predicted"/>
<gene>
    <name evidence="2" type="ORF">PCOR1329_LOCUS71297</name>
</gene>
<keyword evidence="3" id="KW-1185">Reference proteome</keyword>
<dbReference type="Proteomes" id="UP001189429">
    <property type="component" value="Unassembled WGS sequence"/>
</dbReference>
<comment type="caution">
    <text evidence="2">The sequence shown here is derived from an EMBL/GenBank/DDBJ whole genome shotgun (WGS) entry which is preliminary data.</text>
</comment>
<sequence length="612" mass="65738">VGLTAGDQSVIDHEFCCRLLQLAVGCDQLSITELACMELVSRKLHVCEYRHRERAIGAAQGDELLEDAHLYPGVGETRGLAMVSPSLLSYFSKKLKTEAAILNERRKMREERAEHQASASSRGGKGGQAALQSLVDKQRSEITVLKAQIATPRKAGSKREGLGRPPGGKRGRRRRAVQNAFINSSTSECLAAVNWLYGKEGSPDFNSLSLAQRAGALDLRRRLAALGPPPVSLAAALRELRRPTPGCLDEPAKPATFSVDSIALPPDDAKCKPGEHLDASCTIALLFVAKSDGGRRLVLDARKVNSYLHDPPTVELPTAGAWSGLRTREGDELVVEQVDIEAAFYRVEAPVGLAELMAVPSVLVSDLLKLDLSLPVEMVKGERAAPPPGRAPHGVELVPALLPRVVPSHVLKAGFREQDMISDEHVVKDVARGPAVAAYVDGAVVVGVDRKRARDGIAAVERELEASALRCKGIATTADEQSFTGLVFLRGTGEVRLSSSRLWKMRLALLELASQKYVSGRAAFQLVGHYNWAALLRGPLLSVFSAAYRYARKVGDNVWRPRPDVAAELRAAGVLLGLAYLDARRPIDPLVTNANASSGDGDPEGALFGGFG</sequence>
<accession>A0ABN9X0M0</accession>
<name>A0ABN9X0M0_9DINO</name>
<feature type="region of interest" description="Disordered" evidence="1">
    <location>
        <begin position="148"/>
        <end position="174"/>
    </location>
</feature>